<comment type="subcellular location">
    <subcellularLocation>
        <location evidence="1">Nucleus</location>
    </subcellularLocation>
</comment>
<dbReference type="GO" id="GO:0005634">
    <property type="term" value="C:nucleus"/>
    <property type="evidence" value="ECO:0007669"/>
    <property type="project" value="UniProtKB-SubCell"/>
</dbReference>
<sequence>MTRKKVKLAFISDNTARKTTYKKRKKGIIKKVSELTILCGIPACAIISSSFESKPEIWPDPERAKQMIEKYLNEAVLDQNKNINQESFIMQRIDKARDRLKKLRQENCEKETTLSLFQYMQGKDLPDNVEELKKLDKLIEKNKKGIEIK</sequence>
<dbReference type="Gramene" id="C.cajan_36447.t">
    <property type="protein sequence ID" value="C.cajan_36447.t.cds1"/>
    <property type="gene ID" value="C.cajan_36447"/>
</dbReference>
<evidence type="ECO:0000256" key="2">
    <source>
        <dbReference type="ARBA" id="ARBA00023015"/>
    </source>
</evidence>
<dbReference type="OMA" id="ETCAIIH"/>
<dbReference type="PANTHER" id="PTHR48019">
    <property type="entry name" value="SERUM RESPONSE FACTOR HOMOLOG"/>
    <property type="match status" value="1"/>
</dbReference>
<dbReference type="STRING" id="3821.A0A151RBX8"/>
<dbReference type="PRINTS" id="PR00404">
    <property type="entry name" value="MADSDOMAIN"/>
</dbReference>
<protein>
    <submittedName>
        <fullName evidence="7">MADS-box transcription factor PHERES 2</fullName>
    </submittedName>
</protein>
<keyword evidence="4" id="KW-0804">Transcription</keyword>
<keyword evidence="8" id="KW-1185">Reference proteome</keyword>
<dbReference type="PROSITE" id="PS50066">
    <property type="entry name" value="MADS_BOX_2"/>
    <property type="match status" value="1"/>
</dbReference>
<dbReference type="GO" id="GO:0003677">
    <property type="term" value="F:DNA binding"/>
    <property type="evidence" value="ECO:0007669"/>
    <property type="project" value="UniProtKB-KW"/>
</dbReference>
<dbReference type="EMBL" id="KQ483866">
    <property type="protein sequence ID" value="KYP39993.1"/>
    <property type="molecule type" value="Genomic_DNA"/>
</dbReference>
<gene>
    <name evidence="7" type="ORF">KK1_038669</name>
</gene>
<dbReference type="AlphaFoldDB" id="A0A151RBX8"/>
<dbReference type="Pfam" id="PF00319">
    <property type="entry name" value="SRF-TF"/>
    <property type="match status" value="1"/>
</dbReference>
<dbReference type="Gene3D" id="3.40.1810.10">
    <property type="entry name" value="Transcription factor, MADS-box"/>
    <property type="match status" value="1"/>
</dbReference>
<organism evidence="7 8">
    <name type="scientific">Cajanus cajan</name>
    <name type="common">Pigeon pea</name>
    <name type="synonym">Cajanus indicus</name>
    <dbReference type="NCBI Taxonomy" id="3821"/>
    <lineage>
        <taxon>Eukaryota</taxon>
        <taxon>Viridiplantae</taxon>
        <taxon>Streptophyta</taxon>
        <taxon>Embryophyta</taxon>
        <taxon>Tracheophyta</taxon>
        <taxon>Spermatophyta</taxon>
        <taxon>Magnoliopsida</taxon>
        <taxon>eudicotyledons</taxon>
        <taxon>Gunneridae</taxon>
        <taxon>Pentapetalae</taxon>
        <taxon>rosids</taxon>
        <taxon>fabids</taxon>
        <taxon>Fabales</taxon>
        <taxon>Fabaceae</taxon>
        <taxon>Papilionoideae</taxon>
        <taxon>50 kb inversion clade</taxon>
        <taxon>NPAAA clade</taxon>
        <taxon>indigoferoid/millettioid clade</taxon>
        <taxon>Phaseoleae</taxon>
        <taxon>Cajanus</taxon>
    </lineage>
</organism>
<dbReference type="InterPro" id="IPR002100">
    <property type="entry name" value="TF_MADSbox"/>
</dbReference>
<dbReference type="InterPro" id="IPR050142">
    <property type="entry name" value="MADS-box/MEF2_TF"/>
</dbReference>
<evidence type="ECO:0000313" key="8">
    <source>
        <dbReference type="Proteomes" id="UP000075243"/>
    </source>
</evidence>
<name>A0A151RBX8_CAJCA</name>
<reference evidence="7" key="1">
    <citation type="journal article" date="2012" name="Nat. Biotechnol.">
        <title>Draft genome sequence of pigeonpea (Cajanus cajan), an orphan legume crop of resource-poor farmers.</title>
        <authorList>
            <person name="Varshney R.K."/>
            <person name="Chen W."/>
            <person name="Li Y."/>
            <person name="Bharti A.K."/>
            <person name="Saxena R.K."/>
            <person name="Schlueter J.A."/>
            <person name="Donoghue M.T."/>
            <person name="Azam S."/>
            <person name="Fan G."/>
            <person name="Whaley A.M."/>
            <person name="Farmer A.D."/>
            <person name="Sheridan J."/>
            <person name="Iwata A."/>
            <person name="Tuteja R."/>
            <person name="Penmetsa R.V."/>
            <person name="Wu W."/>
            <person name="Upadhyaya H.D."/>
            <person name="Yang S.P."/>
            <person name="Shah T."/>
            <person name="Saxena K.B."/>
            <person name="Michael T."/>
            <person name="McCombie W.R."/>
            <person name="Yang B."/>
            <person name="Zhang G."/>
            <person name="Yang H."/>
            <person name="Wang J."/>
            <person name="Spillane C."/>
            <person name="Cook D.R."/>
            <person name="May G.D."/>
            <person name="Xu X."/>
            <person name="Jackson S.A."/>
        </authorList>
    </citation>
    <scope>NUCLEOTIDE SEQUENCE [LARGE SCALE GENOMIC DNA]</scope>
</reference>
<evidence type="ECO:0000256" key="1">
    <source>
        <dbReference type="ARBA" id="ARBA00004123"/>
    </source>
</evidence>
<dbReference type="InterPro" id="IPR036879">
    <property type="entry name" value="TF_MADSbox_sf"/>
</dbReference>
<dbReference type="SMART" id="SM00432">
    <property type="entry name" value="MADS"/>
    <property type="match status" value="1"/>
</dbReference>
<keyword evidence="2" id="KW-0805">Transcription regulation</keyword>
<dbReference type="Proteomes" id="UP000075243">
    <property type="component" value="Unassembled WGS sequence"/>
</dbReference>
<keyword evidence="3" id="KW-0238">DNA-binding</keyword>
<keyword evidence="5" id="KW-0539">Nucleus</keyword>
<proteinExistence type="predicted"/>
<evidence type="ECO:0000259" key="6">
    <source>
        <dbReference type="PROSITE" id="PS50066"/>
    </source>
</evidence>
<feature type="domain" description="MADS-box" evidence="6">
    <location>
        <begin position="1"/>
        <end position="50"/>
    </location>
</feature>
<dbReference type="SUPFAM" id="SSF55455">
    <property type="entry name" value="SRF-like"/>
    <property type="match status" value="1"/>
</dbReference>
<dbReference type="OrthoDB" id="779403at2759"/>
<evidence type="ECO:0000256" key="5">
    <source>
        <dbReference type="ARBA" id="ARBA00023242"/>
    </source>
</evidence>
<evidence type="ECO:0000256" key="3">
    <source>
        <dbReference type="ARBA" id="ARBA00023125"/>
    </source>
</evidence>
<dbReference type="GO" id="GO:0046983">
    <property type="term" value="F:protein dimerization activity"/>
    <property type="evidence" value="ECO:0007669"/>
    <property type="project" value="InterPro"/>
</dbReference>
<accession>A0A151RBX8</accession>
<evidence type="ECO:0000256" key="4">
    <source>
        <dbReference type="ARBA" id="ARBA00023163"/>
    </source>
</evidence>
<evidence type="ECO:0000313" key="7">
    <source>
        <dbReference type="EMBL" id="KYP39993.1"/>
    </source>
</evidence>